<dbReference type="InterPro" id="IPR008166">
    <property type="entry name" value="Glyco_transf_92"/>
</dbReference>
<keyword evidence="3" id="KW-0808">Transferase</keyword>
<dbReference type="GO" id="GO:0016020">
    <property type="term" value="C:membrane"/>
    <property type="evidence" value="ECO:0007669"/>
    <property type="project" value="UniProtKB-SubCell"/>
</dbReference>
<dbReference type="EMBL" id="MN739626">
    <property type="protein sequence ID" value="QHT16439.1"/>
    <property type="molecule type" value="Genomic_DNA"/>
</dbReference>
<dbReference type="Pfam" id="PF01697">
    <property type="entry name" value="Glyco_transf_92"/>
    <property type="match status" value="1"/>
</dbReference>
<evidence type="ECO:0000256" key="1">
    <source>
        <dbReference type="ARBA" id="ARBA00004370"/>
    </source>
</evidence>
<name>A0A6C0DKJ1_9ZZZZ</name>
<keyword evidence="2" id="KW-0328">Glycosyltransferase</keyword>
<accession>A0A6C0DKJ1</accession>
<protein>
    <submittedName>
        <fullName evidence="5">Uncharacterized protein</fullName>
    </submittedName>
</protein>
<evidence type="ECO:0000256" key="4">
    <source>
        <dbReference type="ARBA" id="ARBA00023136"/>
    </source>
</evidence>
<dbReference type="AlphaFoldDB" id="A0A6C0DKJ1"/>
<evidence type="ECO:0000256" key="3">
    <source>
        <dbReference type="ARBA" id="ARBA00022679"/>
    </source>
</evidence>
<comment type="subcellular location">
    <subcellularLocation>
        <location evidence="1">Membrane</location>
    </subcellularLocation>
</comment>
<dbReference type="GO" id="GO:0016757">
    <property type="term" value="F:glycosyltransferase activity"/>
    <property type="evidence" value="ECO:0007669"/>
    <property type="project" value="UniProtKB-KW"/>
</dbReference>
<proteinExistence type="predicted"/>
<sequence length="329" mass="39375">MKFGICVRSFLEGPYLDFFIEHYISLGFDKILIFKSDKEEYYVKEKYEKYVKIINVENTGNSILQENIYHIKNSGCDWTFFPDMDEILILNKEYKNIREFVERKLKIFPQINMFYFRWGMIEKYDIEANNTFKNIVNTYNIFSSRFIKSMVKTSSINILQDPHSCKTTDNSKIYLEGEIINTNKSVHDLQSYSYNRDTVLIHIHTRSIHNIIIKSLYTTLNAKQISSLSAFINYINNFTEDTKLIEKFMNIIGQKAKLPFFHAESRLSNIDLSRFTIPEYSTNTIDLEQERCLILKFLTEFNINEEKYYIFINGLNKEIQRDFRRFYKE</sequence>
<evidence type="ECO:0000256" key="2">
    <source>
        <dbReference type="ARBA" id="ARBA00022676"/>
    </source>
</evidence>
<evidence type="ECO:0000313" key="5">
    <source>
        <dbReference type="EMBL" id="QHT16439.1"/>
    </source>
</evidence>
<organism evidence="5">
    <name type="scientific">viral metagenome</name>
    <dbReference type="NCBI Taxonomy" id="1070528"/>
    <lineage>
        <taxon>unclassified sequences</taxon>
        <taxon>metagenomes</taxon>
        <taxon>organismal metagenomes</taxon>
    </lineage>
</organism>
<reference evidence="5" key="1">
    <citation type="journal article" date="2020" name="Nature">
        <title>Giant virus diversity and host interactions through global metagenomics.</title>
        <authorList>
            <person name="Schulz F."/>
            <person name="Roux S."/>
            <person name="Paez-Espino D."/>
            <person name="Jungbluth S."/>
            <person name="Walsh D.A."/>
            <person name="Denef V.J."/>
            <person name="McMahon K.D."/>
            <person name="Konstantinidis K.T."/>
            <person name="Eloe-Fadrosh E.A."/>
            <person name="Kyrpides N.C."/>
            <person name="Woyke T."/>
        </authorList>
    </citation>
    <scope>NUCLEOTIDE SEQUENCE</scope>
    <source>
        <strain evidence="5">GVMAG-M-3300023174-189</strain>
    </source>
</reference>
<keyword evidence="4" id="KW-0472">Membrane</keyword>